<dbReference type="EMBL" id="CP013979">
    <property type="protein sequence ID" value="ANJ28413.1"/>
    <property type="molecule type" value="Genomic_DNA"/>
</dbReference>
<evidence type="ECO:0000313" key="3">
    <source>
        <dbReference type="Proteomes" id="UP000078437"/>
    </source>
</evidence>
<gene>
    <name evidence="2" type="ORF">ATC03_18640</name>
</gene>
<keyword evidence="1" id="KW-0862">Zinc</keyword>
<dbReference type="SUPFAM" id="SSF102588">
    <property type="entry name" value="LmbE-like"/>
    <property type="match status" value="1"/>
</dbReference>
<dbReference type="GO" id="GO:0016811">
    <property type="term" value="F:hydrolase activity, acting on carbon-nitrogen (but not peptide) bonds, in linear amides"/>
    <property type="evidence" value="ECO:0007669"/>
    <property type="project" value="TreeGrafter"/>
</dbReference>
<accession>A0A191WJS3</accession>
<dbReference type="STRING" id="453304.ATC03_18640"/>
<dbReference type="Proteomes" id="UP000078437">
    <property type="component" value="Chromosome"/>
</dbReference>
<evidence type="ECO:0008006" key="4">
    <source>
        <dbReference type="Google" id="ProtNLM"/>
    </source>
</evidence>
<reference evidence="2 3" key="1">
    <citation type="journal article" date="2016" name="Int. J. Syst. Evol. Microbiol.">
        <title>Agromyces aureus sp. nov., isolated from the rhizosphere of Salix caprea L. grown in a heavy-metal-contaminated soil.</title>
        <authorList>
            <person name="Corretto E."/>
            <person name="Antonielli L."/>
            <person name="Sessitsch A."/>
            <person name="Compant S."/>
            <person name="Gorfer M."/>
            <person name="Kuffner M."/>
            <person name="Brader G."/>
        </authorList>
    </citation>
    <scope>NUCLEOTIDE SEQUENCE [LARGE SCALE GENOMIC DNA]</scope>
    <source>
        <strain evidence="2 3">AR33</strain>
    </source>
</reference>
<evidence type="ECO:0000313" key="2">
    <source>
        <dbReference type="EMBL" id="ANJ28413.1"/>
    </source>
</evidence>
<sequence>MRKRTVALITVSAVVLALAGGVYWAGRDLFHEPSAKGVESVVGELGGTRVLGVFAHPDDEQTVNGLFFRAKHRDGAYTAMITATRGEAGEQGPVVGRQEDLGDIRKAEALKNSFNLGVDEHEVWDYPDGGVPEADEDELVDRVAATMRRVKPDVVVTFWPESGATGHKDHMQMGHVTELAIAQLEEAGGSYTGPDQIAYTISPTKALIAFGGKVGAFVVANQPEPNYAMPAEVGTKFEGWQIHASQRDFMPESYILPTWAIYALWDHEFYRTRDLAAEPLG</sequence>
<reference evidence="3" key="2">
    <citation type="submission" date="2016-01" db="EMBL/GenBank/DDBJ databases">
        <title>Complete genome sequence of Agromyces aureus AR33T and comparison with related organisms.</title>
        <authorList>
            <person name="Corretto E."/>
            <person name="Antonielli L."/>
            <person name="Sessitsch A."/>
            <person name="Brader G."/>
        </authorList>
    </citation>
    <scope>NUCLEOTIDE SEQUENCE [LARGE SCALE GENOMIC DNA]</scope>
    <source>
        <strain evidence="3">AR33</strain>
    </source>
</reference>
<dbReference type="RefSeq" id="WP_067880475.1">
    <property type="nucleotide sequence ID" value="NZ_CP013979.1"/>
</dbReference>
<dbReference type="Pfam" id="PF02585">
    <property type="entry name" value="PIG-L"/>
    <property type="match status" value="1"/>
</dbReference>
<dbReference type="InterPro" id="IPR024078">
    <property type="entry name" value="LmbE-like_dom_sf"/>
</dbReference>
<dbReference type="InterPro" id="IPR003737">
    <property type="entry name" value="GlcNAc_PI_deacetylase-related"/>
</dbReference>
<dbReference type="KEGG" id="agy:ATC03_18640"/>
<organism evidence="2 3">
    <name type="scientific">Agromyces aureus</name>
    <dbReference type="NCBI Taxonomy" id="453304"/>
    <lineage>
        <taxon>Bacteria</taxon>
        <taxon>Bacillati</taxon>
        <taxon>Actinomycetota</taxon>
        <taxon>Actinomycetes</taxon>
        <taxon>Micrococcales</taxon>
        <taxon>Microbacteriaceae</taxon>
        <taxon>Agromyces</taxon>
    </lineage>
</organism>
<proteinExistence type="predicted"/>
<dbReference type="GO" id="GO:0016137">
    <property type="term" value="P:glycoside metabolic process"/>
    <property type="evidence" value="ECO:0007669"/>
    <property type="project" value="UniProtKB-ARBA"/>
</dbReference>
<protein>
    <recommendedName>
        <fullName evidence="4">GlcNAc-PI de-N-acetylase</fullName>
    </recommendedName>
</protein>
<evidence type="ECO:0000256" key="1">
    <source>
        <dbReference type="ARBA" id="ARBA00022833"/>
    </source>
</evidence>
<name>A0A191WJS3_9MICO</name>
<dbReference type="Gene3D" id="3.40.50.10320">
    <property type="entry name" value="LmbE-like"/>
    <property type="match status" value="1"/>
</dbReference>
<dbReference type="PANTHER" id="PTHR12993:SF11">
    <property type="entry name" value="N-ACETYLGLUCOSAMINYL-PHOSPHATIDYLINOSITOL DE-N-ACETYLASE"/>
    <property type="match status" value="1"/>
</dbReference>
<keyword evidence="3" id="KW-1185">Reference proteome</keyword>
<dbReference type="AlphaFoldDB" id="A0A191WJS3"/>
<dbReference type="PANTHER" id="PTHR12993">
    <property type="entry name" value="N-ACETYLGLUCOSAMINYL-PHOSPHATIDYLINOSITOL DE-N-ACETYLASE-RELATED"/>
    <property type="match status" value="1"/>
</dbReference>